<evidence type="ECO:0000313" key="3">
    <source>
        <dbReference type="Proteomes" id="UP000621386"/>
    </source>
</evidence>
<dbReference type="RefSeq" id="WP_201822843.1">
    <property type="nucleotide sequence ID" value="NZ_JAERRH010000012.1"/>
</dbReference>
<dbReference type="Proteomes" id="UP000621386">
    <property type="component" value="Unassembled WGS sequence"/>
</dbReference>
<protein>
    <submittedName>
        <fullName evidence="2">Uncharacterized protein</fullName>
    </submittedName>
</protein>
<keyword evidence="1" id="KW-0812">Transmembrane</keyword>
<evidence type="ECO:0000256" key="1">
    <source>
        <dbReference type="SAM" id="Phobius"/>
    </source>
</evidence>
<keyword evidence="1" id="KW-0472">Membrane</keyword>
<comment type="caution">
    <text evidence="2">The sequence shown here is derived from an EMBL/GenBank/DDBJ whole genome shotgun (WGS) entry which is preliminary data.</text>
</comment>
<sequence>MDTGVVAVIGSAAGLLGATIGAGGAIVAAMVTGRSQDRSQYAHRRRQVRREAYGNPINAAYELYQELEPLSVAIVHHSTMYATQVPDELMAALVKACHTVQLEGPADVAAQAEVVRDLFADWSGAVHLWEVQNGDRPFRLPELERLAGADLLQMKTSMDAGRDRFLTLARNALDATADGPGTV</sequence>
<keyword evidence="3" id="KW-1185">Reference proteome</keyword>
<keyword evidence="1" id="KW-1133">Transmembrane helix</keyword>
<gene>
    <name evidence="2" type="ORF">JK361_27705</name>
</gene>
<feature type="transmembrane region" description="Helical" evidence="1">
    <location>
        <begin position="6"/>
        <end position="31"/>
    </location>
</feature>
<reference evidence="2 3" key="1">
    <citation type="submission" date="2021-01" db="EMBL/GenBank/DDBJ databases">
        <title>WGS of actinomycetes isolated from Thailand.</title>
        <authorList>
            <person name="Thawai C."/>
        </authorList>
    </citation>
    <scope>NUCLEOTIDE SEQUENCE [LARGE SCALE GENOMIC DNA]</scope>
    <source>
        <strain evidence="2 3">CH5-8</strain>
    </source>
</reference>
<name>A0ABS1P848_9ACTN</name>
<accession>A0ABS1P848</accession>
<evidence type="ECO:0000313" key="2">
    <source>
        <dbReference type="EMBL" id="MBL1108330.1"/>
    </source>
</evidence>
<proteinExistence type="predicted"/>
<dbReference type="EMBL" id="JAERRH010000012">
    <property type="protein sequence ID" value="MBL1108330.1"/>
    <property type="molecule type" value="Genomic_DNA"/>
</dbReference>
<organism evidence="2 3">
    <name type="scientific">Streptomyces musisoli</name>
    <dbReference type="NCBI Taxonomy" id="2802280"/>
    <lineage>
        <taxon>Bacteria</taxon>
        <taxon>Bacillati</taxon>
        <taxon>Actinomycetota</taxon>
        <taxon>Actinomycetes</taxon>
        <taxon>Kitasatosporales</taxon>
        <taxon>Streptomycetaceae</taxon>
        <taxon>Streptomyces</taxon>
    </lineage>
</organism>